<dbReference type="EMBL" id="RXOC01000009">
    <property type="protein sequence ID" value="RXF68945.1"/>
    <property type="molecule type" value="Genomic_DNA"/>
</dbReference>
<evidence type="ECO:0000313" key="5">
    <source>
        <dbReference type="EMBL" id="RXF68945.1"/>
    </source>
</evidence>
<comment type="caution">
    <text evidence="5">The sequence shown here is derived from an EMBL/GenBank/DDBJ whole genome shotgun (WGS) entry which is preliminary data.</text>
</comment>
<organism evidence="5 6">
    <name type="scientific">Arcticibacter tournemirensis</name>
    <dbReference type="NCBI Taxonomy" id="699437"/>
    <lineage>
        <taxon>Bacteria</taxon>
        <taxon>Pseudomonadati</taxon>
        <taxon>Bacteroidota</taxon>
        <taxon>Sphingobacteriia</taxon>
        <taxon>Sphingobacteriales</taxon>
        <taxon>Sphingobacteriaceae</taxon>
        <taxon>Arcticibacter</taxon>
    </lineage>
</organism>
<dbReference type="SUPFAM" id="SSF51445">
    <property type="entry name" value="(Trans)glycosidases"/>
    <property type="match status" value="1"/>
</dbReference>
<reference evidence="5 6" key="1">
    <citation type="submission" date="2018-12" db="EMBL/GenBank/DDBJ databases">
        <title>The Draft Genome Sequence of the Soil Bacterium Pedobacter tournemirensis R1.</title>
        <authorList>
            <person name="He J."/>
        </authorList>
    </citation>
    <scope>NUCLEOTIDE SEQUENCE [LARGE SCALE GENOMIC DNA]</scope>
    <source>
        <strain evidence="5 6">R1</strain>
    </source>
</reference>
<feature type="chain" id="PRO_5020686629" evidence="4">
    <location>
        <begin position="28"/>
        <end position="681"/>
    </location>
</feature>
<dbReference type="InterPro" id="IPR002241">
    <property type="entry name" value="Glyco_hydro_27"/>
</dbReference>
<dbReference type="InterPro" id="IPR013780">
    <property type="entry name" value="Glyco_hydro_b"/>
</dbReference>
<evidence type="ECO:0000256" key="2">
    <source>
        <dbReference type="ARBA" id="ARBA00022801"/>
    </source>
</evidence>
<keyword evidence="2" id="KW-0378">Hydrolase</keyword>
<dbReference type="AlphaFoldDB" id="A0A4Q0M7G8"/>
<dbReference type="GO" id="GO:0005975">
    <property type="term" value="P:carbohydrate metabolic process"/>
    <property type="evidence" value="ECO:0007669"/>
    <property type="project" value="InterPro"/>
</dbReference>
<dbReference type="Proteomes" id="UP000290848">
    <property type="component" value="Unassembled WGS sequence"/>
</dbReference>
<dbReference type="InterPro" id="IPR017853">
    <property type="entry name" value="GH"/>
</dbReference>
<evidence type="ECO:0000313" key="6">
    <source>
        <dbReference type="Proteomes" id="UP000290848"/>
    </source>
</evidence>
<dbReference type="PANTHER" id="PTHR11452">
    <property type="entry name" value="ALPHA-GALACTOSIDASE/ALPHA-N-ACETYLGALACTOSAMINIDASE"/>
    <property type="match status" value="1"/>
</dbReference>
<dbReference type="SUPFAM" id="SSF51011">
    <property type="entry name" value="Glycosyl hydrolase domain"/>
    <property type="match status" value="1"/>
</dbReference>
<keyword evidence="3" id="KW-0326">Glycosidase</keyword>
<accession>A0A4Q0M7G8</accession>
<dbReference type="Gene3D" id="2.60.40.1180">
    <property type="entry name" value="Golgi alpha-mannosidase II"/>
    <property type="match status" value="1"/>
</dbReference>
<gene>
    <name evidence="5" type="ORF">EKH83_14600</name>
</gene>
<proteinExistence type="inferred from homology"/>
<dbReference type="Gene3D" id="3.20.20.70">
    <property type="entry name" value="Aldolase class I"/>
    <property type="match status" value="1"/>
</dbReference>
<feature type="signal peptide" evidence="4">
    <location>
        <begin position="1"/>
        <end position="27"/>
    </location>
</feature>
<sequence length="681" mass="76891">MVFFKLCREALFLFVSLVFVSRLDSFAATDRVDISYGKNGMIKYDLNSGKMDIYLNGRLIFYNGYAQAKNNDELLYVQNYKTHNYSKKTLSDLFGKGIKHTIEYRSPGLPIIKHCIYTYPAKDYFFIEITLEGKNLKSNYLAPLIAGFKNDENDLNNRSLFVPFDNDAWIRYDAKECNDGMENTSSEVGAVYNENSGNAIVAGSVEHRVWKSGVATKASYTGNKLEAFSGYSDKDVTRDQRFHGFIEGDVIRSAKFFVGYFDDWRTGLEEYGKANRKAEVPYIFNWNKATPIGWNSWGALQTNITYSNATRVVDFFADSLSGFRSGKDVYVDLDSYWDKMIKGGLEGDYSELKSFATYCLSKGVQPGVYWAPFTDWGFKAGKERRVEGSSFTYGDLWTKVNGGYHDFDGARALDPTHPGTQERIKLVIEKLKECGFKMIKIDFLGHGAVEADSFYNRKVKTGMQAYKIGMEYLLKQLGNRMLVYAAISPCMATGRYVHIRRIACDAFKSISETEYTLNSVTYGWWQTYLYNYLDADHVVLGNESYSENKARALSAVITGTFITGDDFSVAGAWTTRAKELFQKKELLNLVADGKTFRPLNGSARKSATGVFWKKMDGICYLAVFNYGDSEKDFVLDLAKAGLSAQSVFVATDVFSGRLYNIGQGKQVQVAAKDVILLKFKI</sequence>
<protein>
    <submittedName>
        <fullName evidence="5">Alpha-galactosidase</fullName>
    </submittedName>
</protein>
<comment type="similarity">
    <text evidence="1">Belongs to the glycosyl hydrolase 27 family.</text>
</comment>
<dbReference type="PANTHER" id="PTHR11452:SF75">
    <property type="entry name" value="ALPHA-GALACTOSIDASE MEL1"/>
    <property type="match status" value="1"/>
</dbReference>
<evidence type="ECO:0000256" key="4">
    <source>
        <dbReference type="SAM" id="SignalP"/>
    </source>
</evidence>
<dbReference type="RefSeq" id="WP_128770186.1">
    <property type="nucleotide sequence ID" value="NZ_RXOC01000009.1"/>
</dbReference>
<dbReference type="InterPro" id="IPR013785">
    <property type="entry name" value="Aldolase_TIM"/>
</dbReference>
<dbReference type="GO" id="GO:0004553">
    <property type="term" value="F:hydrolase activity, hydrolyzing O-glycosyl compounds"/>
    <property type="evidence" value="ECO:0007669"/>
    <property type="project" value="InterPro"/>
</dbReference>
<evidence type="ECO:0000256" key="3">
    <source>
        <dbReference type="ARBA" id="ARBA00023295"/>
    </source>
</evidence>
<name>A0A4Q0M7G8_9SPHI</name>
<evidence type="ECO:0000256" key="1">
    <source>
        <dbReference type="ARBA" id="ARBA00009743"/>
    </source>
</evidence>
<keyword evidence="4" id="KW-0732">Signal</keyword>